<evidence type="ECO:0000313" key="1">
    <source>
        <dbReference type="EMBL" id="MBX24266.1"/>
    </source>
</evidence>
<sequence length="40" mass="4759">MCSLPHRPSQDKKLKKQKHLIRPSLQEQIFSVKSYYFPGN</sequence>
<reference evidence="1" key="1">
    <citation type="submission" date="2018-02" db="EMBL/GenBank/DDBJ databases">
        <title>Rhizophora mucronata_Transcriptome.</title>
        <authorList>
            <person name="Meera S.P."/>
            <person name="Sreeshan A."/>
            <person name="Augustine A."/>
        </authorList>
    </citation>
    <scope>NUCLEOTIDE SEQUENCE</scope>
    <source>
        <tissue evidence="1">Leaf</tissue>
    </source>
</reference>
<name>A0A2P2M214_RHIMU</name>
<proteinExistence type="predicted"/>
<organism evidence="1">
    <name type="scientific">Rhizophora mucronata</name>
    <name type="common">Asiatic mangrove</name>
    <dbReference type="NCBI Taxonomy" id="61149"/>
    <lineage>
        <taxon>Eukaryota</taxon>
        <taxon>Viridiplantae</taxon>
        <taxon>Streptophyta</taxon>
        <taxon>Embryophyta</taxon>
        <taxon>Tracheophyta</taxon>
        <taxon>Spermatophyta</taxon>
        <taxon>Magnoliopsida</taxon>
        <taxon>eudicotyledons</taxon>
        <taxon>Gunneridae</taxon>
        <taxon>Pentapetalae</taxon>
        <taxon>rosids</taxon>
        <taxon>fabids</taxon>
        <taxon>Malpighiales</taxon>
        <taxon>Rhizophoraceae</taxon>
        <taxon>Rhizophora</taxon>
    </lineage>
</organism>
<dbReference type="AlphaFoldDB" id="A0A2P2M214"/>
<protein>
    <submittedName>
        <fullName evidence="1">Uncharacterized protein</fullName>
    </submittedName>
</protein>
<accession>A0A2P2M214</accession>
<dbReference type="EMBL" id="GGEC01043782">
    <property type="protein sequence ID" value="MBX24266.1"/>
    <property type="molecule type" value="Transcribed_RNA"/>
</dbReference>